<feature type="compositionally biased region" description="Low complexity" evidence="1">
    <location>
        <begin position="111"/>
        <end position="124"/>
    </location>
</feature>
<name>J3MW20_ORYBR</name>
<feature type="compositionally biased region" description="Low complexity" evidence="1">
    <location>
        <begin position="66"/>
        <end position="82"/>
    </location>
</feature>
<protein>
    <submittedName>
        <fullName evidence="2">Uncharacterized protein</fullName>
    </submittedName>
</protein>
<dbReference type="Proteomes" id="UP000006038">
    <property type="component" value="Chromosome 9"/>
</dbReference>
<dbReference type="AlphaFoldDB" id="J3MW20"/>
<organism evidence="2">
    <name type="scientific">Oryza brachyantha</name>
    <name type="common">malo sina</name>
    <dbReference type="NCBI Taxonomy" id="4533"/>
    <lineage>
        <taxon>Eukaryota</taxon>
        <taxon>Viridiplantae</taxon>
        <taxon>Streptophyta</taxon>
        <taxon>Embryophyta</taxon>
        <taxon>Tracheophyta</taxon>
        <taxon>Spermatophyta</taxon>
        <taxon>Magnoliopsida</taxon>
        <taxon>Liliopsida</taxon>
        <taxon>Poales</taxon>
        <taxon>Poaceae</taxon>
        <taxon>BOP clade</taxon>
        <taxon>Oryzoideae</taxon>
        <taxon>Oryzeae</taxon>
        <taxon>Oryzinae</taxon>
        <taxon>Oryza</taxon>
    </lineage>
</organism>
<proteinExistence type="predicted"/>
<evidence type="ECO:0000256" key="1">
    <source>
        <dbReference type="SAM" id="MobiDB-lite"/>
    </source>
</evidence>
<reference evidence="2" key="1">
    <citation type="journal article" date="2013" name="Nat. Commun.">
        <title>Whole-genome sequencing of Oryza brachyantha reveals mechanisms underlying Oryza genome evolution.</title>
        <authorList>
            <person name="Chen J."/>
            <person name="Huang Q."/>
            <person name="Gao D."/>
            <person name="Wang J."/>
            <person name="Lang Y."/>
            <person name="Liu T."/>
            <person name="Li B."/>
            <person name="Bai Z."/>
            <person name="Luis Goicoechea J."/>
            <person name="Liang C."/>
            <person name="Chen C."/>
            <person name="Zhang W."/>
            <person name="Sun S."/>
            <person name="Liao Y."/>
            <person name="Zhang X."/>
            <person name="Yang L."/>
            <person name="Song C."/>
            <person name="Wang M."/>
            <person name="Shi J."/>
            <person name="Liu G."/>
            <person name="Liu J."/>
            <person name="Zhou H."/>
            <person name="Zhou W."/>
            <person name="Yu Q."/>
            <person name="An N."/>
            <person name="Chen Y."/>
            <person name="Cai Q."/>
            <person name="Wang B."/>
            <person name="Liu B."/>
            <person name="Min J."/>
            <person name="Huang Y."/>
            <person name="Wu H."/>
            <person name="Li Z."/>
            <person name="Zhang Y."/>
            <person name="Yin Y."/>
            <person name="Song W."/>
            <person name="Jiang J."/>
            <person name="Jackson S.A."/>
            <person name="Wing R.A."/>
            <person name="Wang J."/>
            <person name="Chen M."/>
        </authorList>
    </citation>
    <scope>NUCLEOTIDE SEQUENCE [LARGE SCALE GENOMIC DNA]</scope>
    <source>
        <strain evidence="2">cv. IRGC 101232</strain>
    </source>
</reference>
<feature type="compositionally biased region" description="Basic and acidic residues" evidence="1">
    <location>
        <begin position="89"/>
        <end position="110"/>
    </location>
</feature>
<evidence type="ECO:0000313" key="2">
    <source>
        <dbReference type="EnsemblPlants" id="OB09G11990.1"/>
    </source>
</evidence>
<feature type="region of interest" description="Disordered" evidence="1">
    <location>
        <begin position="59"/>
        <end position="174"/>
    </location>
</feature>
<dbReference type="EnsemblPlants" id="OB09G11990.1">
    <property type="protein sequence ID" value="OB09G11990.1"/>
    <property type="gene ID" value="OB09G11990"/>
</dbReference>
<sequence length="174" mass="19058">MRADAIHQFSVLTHAVFRSTADIAGDAPEQMKMGSERDKEDGRRIRAYFCGPHRRSELLPAKSRRCPSSSPRRGRAAARSTPQQRRCRICVEREPCHHRIHAERKDDGAARRAPPSAAPSPSRRGCVPPEVRLGRVAAGSAPRGSHAAAGSTLRGRTTVPPAELLPAPPRPCRR</sequence>
<accession>J3MW20</accession>
<dbReference type="HOGENOM" id="CLU_1542442_0_0_1"/>
<evidence type="ECO:0000313" key="3">
    <source>
        <dbReference type="Proteomes" id="UP000006038"/>
    </source>
</evidence>
<dbReference type="Gramene" id="OB09G11990.1">
    <property type="protein sequence ID" value="OB09G11990.1"/>
    <property type="gene ID" value="OB09G11990"/>
</dbReference>
<keyword evidence="3" id="KW-1185">Reference proteome</keyword>
<reference evidence="2" key="2">
    <citation type="submission" date="2013-04" db="UniProtKB">
        <authorList>
            <consortium name="EnsemblPlants"/>
        </authorList>
    </citation>
    <scope>IDENTIFICATION</scope>
</reference>